<protein>
    <submittedName>
        <fullName evidence="7">Uncharacterized protein</fullName>
    </submittedName>
</protein>
<evidence type="ECO:0000313" key="7">
    <source>
        <dbReference type="EnsemblMetazoa" id="CJA08699.1"/>
    </source>
</evidence>
<feature type="compositionally biased region" description="Low complexity" evidence="6">
    <location>
        <begin position="79"/>
        <end position="88"/>
    </location>
</feature>
<organism evidence="7 8">
    <name type="scientific">Caenorhabditis japonica</name>
    <dbReference type="NCBI Taxonomy" id="281687"/>
    <lineage>
        <taxon>Eukaryota</taxon>
        <taxon>Metazoa</taxon>
        <taxon>Ecdysozoa</taxon>
        <taxon>Nematoda</taxon>
        <taxon>Chromadorea</taxon>
        <taxon>Rhabditida</taxon>
        <taxon>Rhabditina</taxon>
        <taxon>Rhabditomorpha</taxon>
        <taxon>Rhabditoidea</taxon>
        <taxon>Rhabditidae</taxon>
        <taxon>Peloderinae</taxon>
        <taxon>Caenorhabditis</taxon>
    </lineage>
</organism>
<feature type="region of interest" description="Disordered" evidence="6">
    <location>
        <begin position="38"/>
        <end position="110"/>
    </location>
</feature>
<evidence type="ECO:0000256" key="3">
    <source>
        <dbReference type="ARBA" id="ARBA00022540"/>
    </source>
</evidence>
<proteinExistence type="predicted"/>
<name>A0A8R1DPU2_CAEJA</name>
<comment type="subunit">
    <text evidence="5">Component of the translation initiation factor 2B (eIF2B) complex which is a heterodecamer of two sets of five different subunits: alpha, beta, gamma, delta and epsilon. Subunits alpha, beta and delta comprise a regulatory subcomplex and subunits epsilon and gamma comprise a catalytic subcomplex. Within the complex, the hexameric regulatory complex resides at the center, with the two heterodimeric catalytic subcomplexes bound on opposite sides.</text>
</comment>
<reference evidence="7" key="2">
    <citation type="submission" date="2022-06" db="UniProtKB">
        <authorList>
            <consortium name="EnsemblMetazoa"/>
        </authorList>
    </citation>
    <scope>IDENTIFICATION</scope>
    <source>
        <strain evidence="7">DF5081</strain>
    </source>
</reference>
<reference evidence="8" key="1">
    <citation type="submission" date="2010-08" db="EMBL/GenBank/DDBJ databases">
        <authorList>
            <consortium name="Caenorhabditis japonica Sequencing Consortium"/>
            <person name="Wilson R.K."/>
        </authorList>
    </citation>
    <scope>NUCLEOTIDE SEQUENCE [LARGE SCALE GENOMIC DNA]</scope>
    <source>
        <strain evidence="8">DF5081</strain>
    </source>
</reference>
<keyword evidence="8" id="KW-1185">Reference proteome</keyword>
<evidence type="ECO:0000256" key="2">
    <source>
        <dbReference type="ARBA" id="ARBA00022490"/>
    </source>
</evidence>
<dbReference type="GO" id="GO:0003743">
    <property type="term" value="F:translation initiation factor activity"/>
    <property type="evidence" value="ECO:0007669"/>
    <property type="project" value="UniProtKB-KW"/>
</dbReference>
<evidence type="ECO:0000256" key="1">
    <source>
        <dbReference type="ARBA" id="ARBA00004514"/>
    </source>
</evidence>
<dbReference type="EnsemblMetazoa" id="CJA08699.1">
    <property type="protein sequence ID" value="CJA08699.1"/>
    <property type="gene ID" value="WBGene00127903"/>
</dbReference>
<dbReference type="AlphaFoldDB" id="A0A8R1DPU2"/>
<keyword evidence="3" id="KW-0396">Initiation factor</keyword>
<feature type="compositionally biased region" description="Basic and acidic residues" evidence="6">
    <location>
        <begin position="38"/>
        <end position="78"/>
    </location>
</feature>
<dbReference type="Proteomes" id="UP000005237">
    <property type="component" value="Unassembled WGS sequence"/>
</dbReference>
<keyword evidence="4" id="KW-0648">Protein biosynthesis</keyword>
<dbReference type="PANTHER" id="PTHR10233">
    <property type="entry name" value="TRANSLATION INITIATION FACTOR EIF-2B"/>
    <property type="match status" value="1"/>
</dbReference>
<dbReference type="PANTHER" id="PTHR10233:SF14">
    <property type="entry name" value="TRANSLATION INITIATION FACTOR EIF-2B SUBUNIT DELTA"/>
    <property type="match status" value="1"/>
</dbReference>
<comment type="subcellular location">
    <subcellularLocation>
        <location evidence="1">Cytoplasm</location>
        <location evidence="1">Cytosol</location>
    </subcellularLocation>
</comment>
<accession>A0A8R1DPU2</accession>
<sequence length="417" mass="46449">MSDGGFKKHPVDKLKETFEKLNNEVKNLGMILGVKEEAAETPKSEDKNQYHKDVTAEDKKARKAAKAAEKKARAEKSLAGKAAAAAGGTPQQHNNDKKKKKADPSESTVQLVEENKKLTETVENLANQMESLALNSAPPMNERKNSADLKSAIKKSTGVEKNVRHVHNVILPSAVTFDLPKNQVKIVAQSSESDDGITSELETAVVAQLEDASSFAHVHSAFLTLLAKSEQEKFSDVETVCIEFIIAFKKFLHDWTSDRCNSDPSTYAHDLDVAIRPQLAHLTQNGLWPLPFALGNTVRLLKRTIKRVQESSNSECEQTLQTYLDDTLAINFSHAYKAISQLLVRKIELYKKVAVFDWCPVVDHVLLNAREQMPDMQLTVIDVNSRGRGIRHVKSFTDRGYKVKYMNLKAASWAALD</sequence>
<dbReference type="InterPro" id="IPR037171">
    <property type="entry name" value="NagB/RpiA_transferase-like"/>
</dbReference>
<dbReference type="GO" id="GO:0005829">
    <property type="term" value="C:cytosol"/>
    <property type="evidence" value="ECO:0007669"/>
    <property type="project" value="UniProtKB-SubCell"/>
</dbReference>
<keyword evidence="2" id="KW-0963">Cytoplasm</keyword>
<dbReference type="SUPFAM" id="SSF100950">
    <property type="entry name" value="NagB/RpiA/CoA transferase-like"/>
    <property type="match status" value="1"/>
</dbReference>
<evidence type="ECO:0000256" key="5">
    <source>
        <dbReference type="ARBA" id="ARBA00046432"/>
    </source>
</evidence>
<evidence type="ECO:0000256" key="4">
    <source>
        <dbReference type="ARBA" id="ARBA00022917"/>
    </source>
</evidence>
<evidence type="ECO:0000313" key="8">
    <source>
        <dbReference type="Proteomes" id="UP000005237"/>
    </source>
</evidence>
<evidence type="ECO:0000256" key="6">
    <source>
        <dbReference type="SAM" id="MobiDB-lite"/>
    </source>
</evidence>